<dbReference type="Proteomes" id="UP001565219">
    <property type="component" value="Unassembled WGS sequence"/>
</dbReference>
<dbReference type="EMBL" id="JBCLTR010000028">
    <property type="protein sequence ID" value="MEY8634857.1"/>
    <property type="molecule type" value="Genomic_DNA"/>
</dbReference>
<protein>
    <submittedName>
        <fullName evidence="1">Uncharacterized protein</fullName>
    </submittedName>
</protein>
<accession>A0ABV4DK01</accession>
<reference evidence="1 2" key="1">
    <citation type="submission" date="2024-03" db="EMBL/GenBank/DDBJ databases">
        <title>Mouse gut bacterial collection (mGBC) of GemPharmatech.</title>
        <authorList>
            <person name="He Y."/>
            <person name="Dong L."/>
            <person name="Wu D."/>
            <person name="Gao X."/>
            <person name="Lin Z."/>
        </authorList>
    </citation>
    <scope>NUCLEOTIDE SEQUENCE [LARGE SCALE GENOMIC DNA]</scope>
    <source>
        <strain evidence="1 2">32-10</strain>
    </source>
</reference>
<comment type="caution">
    <text evidence="1">The sequence shown here is derived from an EMBL/GenBank/DDBJ whole genome shotgun (WGS) entry which is preliminary data.</text>
</comment>
<sequence>MKYNKDADVKYVISDDSALTPLEEYVEEYKKLMDQLYKEVKVNNWASRESLMKYMYEHLTNWKTSCTGSPITCHEKGYRGLSVPY</sequence>
<evidence type="ECO:0000313" key="1">
    <source>
        <dbReference type="EMBL" id="MEY8634857.1"/>
    </source>
</evidence>
<keyword evidence="2" id="KW-1185">Reference proteome</keyword>
<evidence type="ECO:0000313" key="2">
    <source>
        <dbReference type="Proteomes" id="UP001565219"/>
    </source>
</evidence>
<name>A0ABV4DK01_9FIRM</name>
<dbReference type="RefSeq" id="WP_024727270.1">
    <property type="nucleotide sequence ID" value="NZ_BAABXW010000001.1"/>
</dbReference>
<gene>
    <name evidence="1" type="ORF">AALG99_15290</name>
</gene>
<organism evidence="1 2">
    <name type="scientific">Anaerostipes hominis</name>
    <name type="common">ex Lee et al. 2021</name>
    <dbReference type="NCBI Taxonomy" id="2025494"/>
    <lineage>
        <taxon>Bacteria</taxon>
        <taxon>Bacillati</taxon>
        <taxon>Bacillota</taxon>
        <taxon>Clostridia</taxon>
        <taxon>Lachnospirales</taxon>
        <taxon>Lachnospiraceae</taxon>
        <taxon>Anaerostipes</taxon>
    </lineage>
</organism>
<proteinExistence type="predicted"/>